<accession>A0A8T0GUA3</accession>
<feature type="non-terminal residue" evidence="1">
    <location>
        <position position="215"/>
    </location>
</feature>
<protein>
    <submittedName>
        <fullName evidence="1">Uncharacterized protein</fullName>
    </submittedName>
</protein>
<dbReference type="EMBL" id="CM026430">
    <property type="protein sequence ID" value="KAG0562590.1"/>
    <property type="molecule type" value="Genomic_DNA"/>
</dbReference>
<proteinExistence type="predicted"/>
<evidence type="ECO:0000313" key="2">
    <source>
        <dbReference type="Proteomes" id="UP000822688"/>
    </source>
</evidence>
<comment type="caution">
    <text evidence="1">The sequence shown here is derived from an EMBL/GenBank/DDBJ whole genome shotgun (WGS) entry which is preliminary data.</text>
</comment>
<reference evidence="1" key="1">
    <citation type="submission" date="2020-06" db="EMBL/GenBank/DDBJ databases">
        <title>WGS assembly of Ceratodon purpureus strain R40.</title>
        <authorList>
            <person name="Carey S.B."/>
            <person name="Jenkins J."/>
            <person name="Shu S."/>
            <person name="Lovell J.T."/>
            <person name="Sreedasyam A."/>
            <person name="Maumus F."/>
            <person name="Tiley G.P."/>
            <person name="Fernandez-Pozo N."/>
            <person name="Barry K."/>
            <person name="Chen C."/>
            <person name="Wang M."/>
            <person name="Lipzen A."/>
            <person name="Daum C."/>
            <person name="Saski C.A."/>
            <person name="Payton A.C."/>
            <person name="Mcbreen J.C."/>
            <person name="Conrad R.E."/>
            <person name="Kollar L.M."/>
            <person name="Olsson S."/>
            <person name="Huttunen S."/>
            <person name="Landis J.B."/>
            <person name="Wickett N.J."/>
            <person name="Johnson M.G."/>
            <person name="Rensing S.A."/>
            <person name="Grimwood J."/>
            <person name="Schmutz J."/>
            <person name="Mcdaniel S.F."/>
        </authorList>
    </citation>
    <scope>NUCLEOTIDE SEQUENCE</scope>
    <source>
        <strain evidence="1">R40</strain>
    </source>
</reference>
<sequence>MPTPTPTSPSKSTFALMSIACTSTPTHRNTSCLRPASTTTSSVTRCTPPTTFTFSFARSSFTTAFTAGFPFLPSTSTFTFTTPSTFRCTASGASAVTFPPTHTCNALAKSAFTTPSTNTRTAGWHFFRFTSSFKFTSTRLTGAGHLHGVVVASTAAKHTVATTTRPSRNRLVLEAAIVSPTGRAEGKQLELNLPYEVPKDDHAAGVVMAAVADED</sequence>
<organism evidence="1 2">
    <name type="scientific">Ceratodon purpureus</name>
    <name type="common">Fire moss</name>
    <name type="synonym">Dicranum purpureum</name>
    <dbReference type="NCBI Taxonomy" id="3225"/>
    <lineage>
        <taxon>Eukaryota</taxon>
        <taxon>Viridiplantae</taxon>
        <taxon>Streptophyta</taxon>
        <taxon>Embryophyta</taxon>
        <taxon>Bryophyta</taxon>
        <taxon>Bryophytina</taxon>
        <taxon>Bryopsida</taxon>
        <taxon>Dicranidae</taxon>
        <taxon>Pseudoditrichales</taxon>
        <taxon>Ditrichaceae</taxon>
        <taxon>Ceratodon</taxon>
    </lineage>
</organism>
<dbReference type="AlphaFoldDB" id="A0A8T0GUA3"/>
<keyword evidence="2" id="KW-1185">Reference proteome</keyword>
<evidence type="ECO:0000313" key="1">
    <source>
        <dbReference type="EMBL" id="KAG0562590.1"/>
    </source>
</evidence>
<dbReference type="Proteomes" id="UP000822688">
    <property type="component" value="Chromosome 9"/>
</dbReference>
<name>A0A8T0GUA3_CERPU</name>
<gene>
    <name evidence="1" type="ORF">KC19_9G158300</name>
</gene>